<reference evidence="3 4" key="1">
    <citation type="submission" date="2024-09" db="EMBL/GenBank/DDBJ databases">
        <authorList>
            <person name="Sun Q."/>
            <person name="Mori K."/>
        </authorList>
    </citation>
    <scope>NUCLEOTIDE SEQUENCE [LARGE SCALE GENOMIC DNA]</scope>
    <source>
        <strain evidence="3 4">JCM 15389</strain>
    </source>
</reference>
<dbReference type="RefSeq" id="WP_248108710.1">
    <property type="nucleotide sequence ID" value="NZ_JAKHEX010000019.1"/>
</dbReference>
<dbReference type="Proteomes" id="UP001589788">
    <property type="component" value="Unassembled WGS sequence"/>
</dbReference>
<comment type="similarity">
    <text evidence="1">Belongs to the protein-tyrosine phosphatase family.</text>
</comment>
<dbReference type="InterPro" id="IPR016130">
    <property type="entry name" value="Tyr_Pase_AS"/>
</dbReference>
<dbReference type="PROSITE" id="PS00383">
    <property type="entry name" value="TYR_PHOSPHATASE_1"/>
    <property type="match status" value="1"/>
</dbReference>
<name>A0ABV6BYW9_9ACTN</name>
<gene>
    <name evidence="3" type="ORF">ACFFRE_00495</name>
</gene>
<comment type="caution">
    <text evidence="3">The sequence shown here is derived from an EMBL/GenBank/DDBJ whole genome shotgun (WGS) entry which is preliminary data.</text>
</comment>
<dbReference type="EMBL" id="JBHLYQ010000002">
    <property type="protein sequence ID" value="MFC0080635.1"/>
    <property type="molecule type" value="Genomic_DNA"/>
</dbReference>
<accession>A0ABV6BYW9</accession>
<feature type="region of interest" description="Disordered" evidence="2">
    <location>
        <begin position="1"/>
        <end position="22"/>
    </location>
</feature>
<dbReference type="GO" id="GO:0004725">
    <property type="term" value="F:protein tyrosine phosphatase activity"/>
    <property type="evidence" value="ECO:0007669"/>
    <property type="project" value="UniProtKB-EC"/>
</dbReference>
<keyword evidence="4" id="KW-1185">Reference proteome</keyword>
<dbReference type="SUPFAM" id="SSF52799">
    <property type="entry name" value="(Phosphotyrosine protein) phosphatases II"/>
    <property type="match status" value="1"/>
</dbReference>
<dbReference type="InterPro" id="IPR029021">
    <property type="entry name" value="Prot-tyrosine_phosphatase-like"/>
</dbReference>
<organism evidence="3 4">
    <name type="scientific">Aciditerrimonas ferrireducens</name>
    <dbReference type="NCBI Taxonomy" id="667306"/>
    <lineage>
        <taxon>Bacteria</taxon>
        <taxon>Bacillati</taxon>
        <taxon>Actinomycetota</taxon>
        <taxon>Acidimicrobiia</taxon>
        <taxon>Acidimicrobiales</taxon>
        <taxon>Acidimicrobiaceae</taxon>
        <taxon>Aciditerrimonas</taxon>
    </lineage>
</organism>
<dbReference type="Pfam" id="PF13350">
    <property type="entry name" value="Y_phosphatase3"/>
    <property type="match status" value="1"/>
</dbReference>
<dbReference type="EC" id="3.1.3.48" evidence="3"/>
<protein>
    <submittedName>
        <fullName evidence="3">Tyrosine-protein phosphatase</fullName>
        <ecNumber evidence="3">3.1.3.48</ecNumber>
    </submittedName>
</protein>
<dbReference type="InterPro" id="IPR026893">
    <property type="entry name" value="Tyr/Ser_Pase_IphP-type"/>
</dbReference>
<dbReference type="Gene3D" id="3.90.190.10">
    <property type="entry name" value="Protein tyrosine phosphatase superfamily"/>
    <property type="match status" value="1"/>
</dbReference>
<keyword evidence="3" id="KW-0378">Hydrolase</keyword>
<proteinExistence type="inferred from homology"/>
<dbReference type="PANTHER" id="PTHR31126">
    <property type="entry name" value="TYROSINE-PROTEIN PHOSPHATASE"/>
    <property type="match status" value="1"/>
</dbReference>
<evidence type="ECO:0000256" key="2">
    <source>
        <dbReference type="SAM" id="MobiDB-lite"/>
    </source>
</evidence>
<sequence length="272" mass="28674">MTRLTDASTDAPAGAGTLPHPPLPRWVALEGACNVRDLGGYPTRDGSQVRRGLLYRGDSPHRVAGEDIAILRALGITTVVDLRREDEVTRQGRGPVAEWAEVVLHLPLPQQPAGSPSSPTAGVPEDLGDLYRAYLEHAGRELALLVGVLAKPRALPALVHCFAGKDRTGLVSALVLSVLGVDEELVAADYAASALVRDRFLDLAGAELVGPGADPSSLDRDDPRLDADPGVMLELLAWLTDRYGGPEAYLRAAGASPEDLAALRARLVAPTA</sequence>
<evidence type="ECO:0000256" key="1">
    <source>
        <dbReference type="ARBA" id="ARBA00009580"/>
    </source>
</evidence>
<dbReference type="PANTHER" id="PTHR31126:SF1">
    <property type="entry name" value="TYROSINE SPECIFIC PROTEIN PHOSPHATASES DOMAIN-CONTAINING PROTEIN"/>
    <property type="match status" value="1"/>
</dbReference>
<evidence type="ECO:0000313" key="3">
    <source>
        <dbReference type="EMBL" id="MFC0080635.1"/>
    </source>
</evidence>
<evidence type="ECO:0000313" key="4">
    <source>
        <dbReference type="Proteomes" id="UP001589788"/>
    </source>
</evidence>